<dbReference type="InterPro" id="IPR002018">
    <property type="entry name" value="CarbesteraseB"/>
</dbReference>
<evidence type="ECO:0000259" key="4">
    <source>
        <dbReference type="Pfam" id="PF00135"/>
    </source>
</evidence>
<dbReference type="Gene3D" id="3.40.50.1820">
    <property type="entry name" value="alpha/beta hydrolase"/>
    <property type="match status" value="1"/>
</dbReference>
<dbReference type="PROSITE" id="PS00941">
    <property type="entry name" value="CARBOXYLESTERASE_B_2"/>
    <property type="match status" value="1"/>
</dbReference>
<dbReference type="EC" id="3.1.1.-" evidence="3"/>
<dbReference type="GO" id="GO:0052689">
    <property type="term" value="F:carboxylic ester hydrolase activity"/>
    <property type="evidence" value="ECO:0007669"/>
    <property type="project" value="TreeGrafter"/>
</dbReference>
<name>A0A9P6B2P2_9AGAM</name>
<evidence type="ECO:0000256" key="2">
    <source>
        <dbReference type="ARBA" id="ARBA00022801"/>
    </source>
</evidence>
<dbReference type="PANTHER" id="PTHR43918:SF4">
    <property type="entry name" value="CARBOXYLIC ESTER HYDROLASE"/>
    <property type="match status" value="1"/>
</dbReference>
<keyword evidence="6" id="KW-1185">Reference proteome</keyword>
<protein>
    <recommendedName>
        <fullName evidence="3">Carboxylic ester hydrolase</fullName>
        <ecNumber evidence="3">3.1.1.-</ecNumber>
    </recommendedName>
</protein>
<accession>A0A9P6B2P2</accession>
<comment type="similarity">
    <text evidence="1 3">Belongs to the type-B carboxylesterase/lipase family.</text>
</comment>
<gene>
    <name evidence="5" type="ORF">BS47DRAFT_1327330</name>
</gene>
<organism evidence="5 6">
    <name type="scientific">Hydnum rufescens UP504</name>
    <dbReference type="NCBI Taxonomy" id="1448309"/>
    <lineage>
        <taxon>Eukaryota</taxon>
        <taxon>Fungi</taxon>
        <taxon>Dikarya</taxon>
        <taxon>Basidiomycota</taxon>
        <taxon>Agaricomycotina</taxon>
        <taxon>Agaricomycetes</taxon>
        <taxon>Cantharellales</taxon>
        <taxon>Hydnaceae</taxon>
        <taxon>Hydnum</taxon>
    </lineage>
</organism>
<dbReference type="AlphaFoldDB" id="A0A9P6B2P2"/>
<sequence>MGFIRSALAVALIAFVIVQYPFLWDLLPDFTALYGQLISRRHPIVKLSQGIVYGEHTYLSNSPIERFLGIPFALPPVGNLRFDAPRAIPDDPNRIISAKAYGLSCIQTTSQDHVSEDCLTVNVIRPASTDSSAKLPVMVWIYGGGFTDGASVLYDGSELVKQSLAIKRPIIYVSMNYRLNLFGFLASSEVEKRAKSKGDAVLNAGLLDQRLALQWVQKNIDAFGGDREKVVVFGQSAGAISIGSHLLSNHGKHSGLFRGAILESGGSVGIPIIPAKEYDASYAKLAERVACNSSSSSSVFDCLRTVPVDTFQAVLEERRSGVTAFALKEQPNNVVQDDDFHHARPSEAFKTGKIARVPTIIGTVLDEGVEFGTDKLTSENELREFIIENWVFNKPKSLSRTLNTLLRHYPDIPSLGSPYPSPSRTGGSWDDNSRLFEPLDSNQFKRVSSIAGDLIFESGRRVQLDDLARAGVPVWNYRFMQPPGDRETNTGVYHGGELQYVFARLADRQDAHGEISRIMSRAWIHFAHDLDPNGPELPSWPAFSLAKRESLQILYGNTTVIRDDYRKEAMDWMGRDYNWLAVSVR</sequence>
<dbReference type="InterPro" id="IPR019819">
    <property type="entry name" value="Carboxylesterase_B_CS"/>
</dbReference>
<dbReference type="PANTHER" id="PTHR43918">
    <property type="entry name" value="ACETYLCHOLINESTERASE"/>
    <property type="match status" value="1"/>
</dbReference>
<dbReference type="Pfam" id="PF00135">
    <property type="entry name" value="COesterase"/>
    <property type="match status" value="1"/>
</dbReference>
<dbReference type="PROSITE" id="PS00122">
    <property type="entry name" value="CARBOXYLESTERASE_B_1"/>
    <property type="match status" value="1"/>
</dbReference>
<dbReference type="Proteomes" id="UP000886523">
    <property type="component" value="Unassembled WGS sequence"/>
</dbReference>
<evidence type="ECO:0000256" key="3">
    <source>
        <dbReference type="RuleBase" id="RU361235"/>
    </source>
</evidence>
<reference evidence="5" key="1">
    <citation type="journal article" date="2020" name="Nat. Commun.">
        <title>Large-scale genome sequencing of mycorrhizal fungi provides insights into the early evolution of symbiotic traits.</title>
        <authorList>
            <person name="Miyauchi S."/>
            <person name="Kiss E."/>
            <person name="Kuo A."/>
            <person name="Drula E."/>
            <person name="Kohler A."/>
            <person name="Sanchez-Garcia M."/>
            <person name="Morin E."/>
            <person name="Andreopoulos B."/>
            <person name="Barry K.W."/>
            <person name="Bonito G."/>
            <person name="Buee M."/>
            <person name="Carver A."/>
            <person name="Chen C."/>
            <person name="Cichocki N."/>
            <person name="Clum A."/>
            <person name="Culley D."/>
            <person name="Crous P.W."/>
            <person name="Fauchery L."/>
            <person name="Girlanda M."/>
            <person name="Hayes R.D."/>
            <person name="Keri Z."/>
            <person name="LaButti K."/>
            <person name="Lipzen A."/>
            <person name="Lombard V."/>
            <person name="Magnuson J."/>
            <person name="Maillard F."/>
            <person name="Murat C."/>
            <person name="Nolan M."/>
            <person name="Ohm R.A."/>
            <person name="Pangilinan J."/>
            <person name="Pereira M.F."/>
            <person name="Perotto S."/>
            <person name="Peter M."/>
            <person name="Pfister S."/>
            <person name="Riley R."/>
            <person name="Sitrit Y."/>
            <person name="Stielow J.B."/>
            <person name="Szollosi G."/>
            <person name="Zifcakova L."/>
            <person name="Stursova M."/>
            <person name="Spatafora J.W."/>
            <person name="Tedersoo L."/>
            <person name="Vaario L.M."/>
            <person name="Yamada A."/>
            <person name="Yan M."/>
            <person name="Wang P."/>
            <person name="Xu J."/>
            <person name="Bruns T."/>
            <person name="Baldrian P."/>
            <person name="Vilgalys R."/>
            <person name="Dunand C."/>
            <person name="Henrissat B."/>
            <person name="Grigoriev I.V."/>
            <person name="Hibbett D."/>
            <person name="Nagy L.G."/>
            <person name="Martin F.M."/>
        </authorList>
    </citation>
    <scope>NUCLEOTIDE SEQUENCE</scope>
    <source>
        <strain evidence="5">UP504</strain>
    </source>
</reference>
<dbReference type="InterPro" id="IPR050654">
    <property type="entry name" value="AChE-related_enzymes"/>
</dbReference>
<evidence type="ECO:0000313" key="5">
    <source>
        <dbReference type="EMBL" id="KAF9516618.1"/>
    </source>
</evidence>
<dbReference type="InterPro" id="IPR029058">
    <property type="entry name" value="AB_hydrolase_fold"/>
</dbReference>
<proteinExistence type="inferred from homology"/>
<evidence type="ECO:0000313" key="6">
    <source>
        <dbReference type="Proteomes" id="UP000886523"/>
    </source>
</evidence>
<dbReference type="OrthoDB" id="408631at2759"/>
<dbReference type="SUPFAM" id="SSF53474">
    <property type="entry name" value="alpha/beta-Hydrolases"/>
    <property type="match status" value="1"/>
</dbReference>
<evidence type="ECO:0000256" key="1">
    <source>
        <dbReference type="ARBA" id="ARBA00005964"/>
    </source>
</evidence>
<keyword evidence="2 3" id="KW-0378">Hydrolase</keyword>
<dbReference type="InterPro" id="IPR019826">
    <property type="entry name" value="Carboxylesterase_B_AS"/>
</dbReference>
<dbReference type="EMBL" id="MU128938">
    <property type="protein sequence ID" value="KAF9516618.1"/>
    <property type="molecule type" value="Genomic_DNA"/>
</dbReference>
<comment type="caution">
    <text evidence="5">The sequence shown here is derived from an EMBL/GenBank/DDBJ whole genome shotgun (WGS) entry which is preliminary data.</text>
</comment>
<feature type="domain" description="Carboxylesterase type B" evidence="4">
    <location>
        <begin position="42"/>
        <end position="568"/>
    </location>
</feature>